<dbReference type="EMBL" id="KZ503105">
    <property type="protein sequence ID" value="PKU68306.1"/>
    <property type="molecule type" value="Genomic_DNA"/>
</dbReference>
<sequence length="181" mass="20298">MGKRSRFNFETGQVAGGLMERERSWSVLGSFGSKLRRHENWRESLPKERSYPRERQIRRSGVVAYAFEEEWTATLGYGAFKMAMGNILDSETAIGGAGNSKQQPGNSLDSYKVSSSAGQQVWKYINLLGSSLTESWEGWAAARHFRMPWTIINGSLGSPGSKSLLLESRASKREHFQIEIS</sequence>
<accession>A0A2I0VY21</accession>
<protein>
    <submittedName>
        <fullName evidence="1">Uncharacterized protein</fullName>
    </submittedName>
</protein>
<name>A0A2I0VY21_9ASPA</name>
<evidence type="ECO:0000313" key="2">
    <source>
        <dbReference type="Proteomes" id="UP000233837"/>
    </source>
</evidence>
<keyword evidence="2" id="KW-1185">Reference proteome</keyword>
<dbReference type="Proteomes" id="UP000233837">
    <property type="component" value="Unassembled WGS sequence"/>
</dbReference>
<organism evidence="1 2">
    <name type="scientific">Dendrobium catenatum</name>
    <dbReference type="NCBI Taxonomy" id="906689"/>
    <lineage>
        <taxon>Eukaryota</taxon>
        <taxon>Viridiplantae</taxon>
        <taxon>Streptophyta</taxon>
        <taxon>Embryophyta</taxon>
        <taxon>Tracheophyta</taxon>
        <taxon>Spermatophyta</taxon>
        <taxon>Magnoliopsida</taxon>
        <taxon>Liliopsida</taxon>
        <taxon>Asparagales</taxon>
        <taxon>Orchidaceae</taxon>
        <taxon>Epidendroideae</taxon>
        <taxon>Malaxideae</taxon>
        <taxon>Dendrobiinae</taxon>
        <taxon>Dendrobium</taxon>
    </lineage>
</organism>
<proteinExistence type="predicted"/>
<evidence type="ECO:0000313" key="1">
    <source>
        <dbReference type="EMBL" id="PKU68306.1"/>
    </source>
</evidence>
<reference evidence="1 2" key="1">
    <citation type="journal article" date="2016" name="Sci. Rep.">
        <title>The Dendrobium catenatum Lindl. genome sequence provides insights into polysaccharide synthase, floral development and adaptive evolution.</title>
        <authorList>
            <person name="Zhang G.Q."/>
            <person name="Xu Q."/>
            <person name="Bian C."/>
            <person name="Tsai W.C."/>
            <person name="Yeh C.M."/>
            <person name="Liu K.W."/>
            <person name="Yoshida K."/>
            <person name="Zhang L.S."/>
            <person name="Chang S.B."/>
            <person name="Chen F."/>
            <person name="Shi Y."/>
            <person name="Su Y.Y."/>
            <person name="Zhang Y.Q."/>
            <person name="Chen L.J."/>
            <person name="Yin Y."/>
            <person name="Lin M."/>
            <person name="Huang H."/>
            <person name="Deng H."/>
            <person name="Wang Z.W."/>
            <person name="Zhu S.L."/>
            <person name="Zhao X."/>
            <person name="Deng C."/>
            <person name="Niu S.C."/>
            <person name="Huang J."/>
            <person name="Wang M."/>
            <person name="Liu G.H."/>
            <person name="Yang H.J."/>
            <person name="Xiao X.J."/>
            <person name="Hsiao Y.Y."/>
            <person name="Wu W.L."/>
            <person name="Chen Y.Y."/>
            <person name="Mitsuda N."/>
            <person name="Ohme-Takagi M."/>
            <person name="Luo Y.B."/>
            <person name="Van de Peer Y."/>
            <person name="Liu Z.J."/>
        </authorList>
    </citation>
    <scope>NUCLEOTIDE SEQUENCE [LARGE SCALE GENOMIC DNA]</scope>
    <source>
        <tissue evidence="1">The whole plant</tissue>
    </source>
</reference>
<reference evidence="1 2" key="2">
    <citation type="journal article" date="2017" name="Nature">
        <title>The Apostasia genome and the evolution of orchids.</title>
        <authorList>
            <person name="Zhang G.Q."/>
            <person name="Liu K.W."/>
            <person name="Li Z."/>
            <person name="Lohaus R."/>
            <person name="Hsiao Y.Y."/>
            <person name="Niu S.C."/>
            <person name="Wang J.Y."/>
            <person name="Lin Y.C."/>
            <person name="Xu Q."/>
            <person name="Chen L.J."/>
            <person name="Yoshida K."/>
            <person name="Fujiwara S."/>
            <person name="Wang Z.W."/>
            <person name="Zhang Y.Q."/>
            <person name="Mitsuda N."/>
            <person name="Wang M."/>
            <person name="Liu G.H."/>
            <person name="Pecoraro L."/>
            <person name="Huang H.X."/>
            <person name="Xiao X.J."/>
            <person name="Lin M."/>
            <person name="Wu X.Y."/>
            <person name="Wu W.L."/>
            <person name="Chen Y.Y."/>
            <person name="Chang S.B."/>
            <person name="Sakamoto S."/>
            <person name="Ohme-Takagi M."/>
            <person name="Yagi M."/>
            <person name="Zeng S.J."/>
            <person name="Shen C.Y."/>
            <person name="Yeh C.M."/>
            <person name="Luo Y.B."/>
            <person name="Tsai W.C."/>
            <person name="Van de Peer Y."/>
            <person name="Liu Z.J."/>
        </authorList>
    </citation>
    <scope>NUCLEOTIDE SEQUENCE [LARGE SCALE GENOMIC DNA]</scope>
    <source>
        <tissue evidence="1">The whole plant</tissue>
    </source>
</reference>
<dbReference type="AlphaFoldDB" id="A0A2I0VY21"/>
<gene>
    <name evidence="1" type="ORF">MA16_Dca008787</name>
</gene>